<dbReference type="Pfam" id="PF13516">
    <property type="entry name" value="LRR_6"/>
    <property type="match status" value="2"/>
</dbReference>
<evidence type="ECO:0000313" key="4">
    <source>
        <dbReference type="EMBL" id="CAD9514046.1"/>
    </source>
</evidence>
<gene>
    <name evidence="4" type="ORF">CBRE1094_LOCUS32590</name>
</gene>
<dbReference type="PANTHER" id="PTHR24107:SF2">
    <property type="entry name" value="NLR FAMILY CARD DOMAIN CONTAINING 3"/>
    <property type="match status" value="1"/>
</dbReference>
<dbReference type="InterPro" id="IPR052410">
    <property type="entry name" value="DRC5"/>
</dbReference>
<comment type="subcellular location">
    <subcellularLocation>
        <location evidence="1">Cytoplasm</location>
        <location evidence="1">Cytoskeleton</location>
    </subcellularLocation>
</comment>
<dbReference type="InterPro" id="IPR032675">
    <property type="entry name" value="LRR_dom_sf"/>
</dbReference>
<evidence type="ECO:0000256" key="3">
    <source>
        <dbReference type="ARBA" id="ARBA00023212"/>
    </source>
</evidence>
<accession>A0A7S2ICH5</accession>
<proteinExistence type="predicted"/>
<evidence type="ECO:0000256" key="2">
    <source>
        <dbReference type="ARBA" id="ARBA00022490"/>
    </source>
</evidence>
<dbReference type="Gene3D" id="3.80.10.10">
    <property type="entry name" value="Ribonuclease Inhibitor"/>
    <property type="match status" value="1"/>
</dbReference>
<organism evidence="4">
    <name type="scientific">Haptolina brevifila</name>
    <dbReference type="NCBI Taxonomy" id="156173"/>
    <lineage>
        <taxon>Eukaryota</taxon>
        <taxon>Haptista</taxon>
        <taxon>Haptophyta</taxon>
        <taxon>Prymnesiophyceae</taxon>
        <taxon>Prymnesiales</taxon>
        <taxon>Prymnesiaceae</taxon>
        <taxon>Haptolina</taxon>
    </lineage>
</organism>
<dbReference type="AlphaFoldDB" id="A0A7S2ICH5"/>
<keyword evidence="3" id="KW-0206">Cytoskeleton</keyword>
<name>A0A7S2ICH5_9EUKA</name>
<keyword evidence="2" id="KW-0963">Cytoplasm</keyword>
<dbReference type="InterPro" id="IPR001611">
    <property type="entry name" value="Leu-rich_rpt"/>
</dbReference>
<dbReference type="PANTHER" id="PTHR24107">
    <property type="entry name" value="YNEIN REGULATORY COMPLEX SUBUNIT 5"/>
    <property type="match status" value="1"/>
</dbReference>
<dbReference type="EMBL" id="HBGU01059929">
    <property type="protein sequence ID" value="CAD9514046.1"/>
    <property type="molecule type" value="Transcribed_RNA"/>
</dbReference>
<evidence type="ECO:0000256" key="1">
    <source>
        <dbReference type="ARBA" id="ARBA00004245"/>
    </source>
</evidence>
<dbReference type="GO" id="GO:0005856">
    <property type="term" value="C:cytoskeleton"/>
    <property type="evidence" value="ECO:0007669"/>
    <property type="project" value="UniProtKB-SubCell"/>
</dbReference>
<sequence>MQCPHRIALHCITCDVPRLRCASTQLASPRRAWPQRISPWLASHPSSHHPQNDSWAIRLGTGIVEREDEDGVLAIAAALKTNGRLTSLNLSANEISVEPGKALADALSSNKTLRRLDLSSNRLCGVWSQGVRQMGIHDSSCIRAFAQALKGSSLTELSLQSNDLMDVEKTMVREALEGCAKLQL</sequence>
<dbReference type="SMART" id="SM00368">
    <property type="entry name" value="LRR_RI"/>
    <property type="match status" value="2"/>
</dbReference>
<reference evidence="4" key="1">
    <citation type="submission" date="2021-01" db="EMBL/GenBank/DDBJ databases">
        <authorList>
            <person name="Corre E."/>
            <person name="Pelletier E."/>
            <person name="Niang G."/>
            <person name="Scheremetjew M."/>
            <person name="Finn R."/>
            <person name="Kale V."/>
            <person name="Holt S."/>
            <person name="Cochrane G."/>
            <person name="Meng A."/>
            <person name="Brown T."/>
            <person name="Cohen L."/>
        </authorList>
    </citation>
    <scope>NUCLEOTIDE SEQUENCE</scope>
    <source>
        <strain evidence="4">UTEX LB 985</strain>
    </source>
</reference>
<dbReference type="SUPFAM" id="SSF52047">
    <property type="entry name" value="RNI-like"/>
    <property type="match status" value="1"/>
</dbReference>
<protein>
    <submittedName>
        <fullName evidence="4">Uncharacterized protein</fullName>
    </submittedName>
</protein>